<dbReference type="GO" id="GO:0006515">
    <property type="term" value="P:protein quality control for misfolded or incompletely synthesized proteins"/>
    <property type="evidence" value="ECO:0007669"/>
    <property type="project" value="TreeGrafter"/>
</dbReference>
<keyword evidence="2" id="KW-0963">Cytoplasm</keyword>
<dbReference type="GO" id="GO:0004252">
    <property type="term" value="F:serine-type endopeptidase activity"/>
    <property type="evidence" value="ECO:0007669"/>
    <property type="project" value="InterPro"/>
</dbReference>
<dbReference type="RefSeq" id="WP_283534855.1">
    <property type="nucleotide sequence ID" value="NZ_CP123751.1"/>
</dbReference>
<dbReference type="SUPFAM" id="SSF52096">
    <property type="entry name" value="ClpP/crotonase"/>
    <property type="match status" value="1"/>
</dbReference>
<evidence type="ECO:0000256" key="5">
    <source>
        <dbReference type="ARBA" id="ARBA00022825"/>
    </source>
</evidence>
<organism evidence="7 8">
    <name type="scientific">Ligilactobacillus animalis</name>
    <dbReference type="NCBI Taxonomy" id="1605"/>
    <lineage>
        <taxon>Bacteria</taxon>
        <taxon>Bacillati</taxon>
        <taxon>Bacillota</taxon>
        <taxon>Bacilli</taxon>
        <taxon>Lactobacillales</taxon>
        <taxon>Lactobacillaceae</taxon>
        <taxon>Ligilactobacillus</taxon>
    </lineage>
</organism>
<dbReference type="EMBL" id="CP123751">
    <property type="protein sequence ID" value="WHQ80662.1"/>
    <property type="molecule type" value="Genomic_DNA"/>
</dbReference>
<dbReference type="GO" id="GO:0051117">
    <property type="term" value="F:ATPase binding"/>
    <property type="evidence" value="ECO:0007669"/>
    <property type="project" value="TreeGrafter"/>
</dbReference>
<keyword evidence="3 7" id="KW-0645">Protease</keyword>
<gene>
    <name evidence="7" type="ORF">QFF56_02975</name>
</gene>
<name>A0AAJ6K3M4_9LACO</name>
<evidence type="ECO:0000256" key="3">
    <source>
        <dbReference type="ARBA" id="ARBA00022670"/>
    </source>
</evidence>
<evidence type="ECO:0000256" key="1">
    <source>
        <dbReference type="ARBA" id="ARBA00007039"/>
    </source>
</evidence>
<accession>A0AAJ6K3M4</accession>
<sequence length="252" mass="27365">MSQTINAVGPVVSNAEAWLYEFLEMEYISPKAFDDAMATGEDLVININSGGGDVFSGEEIYTKLCMYAQKVTINVVGLAASAASLIAMAGDQVNISIAGQIMIHNVSSIQNGDYHNMEKATDMLKKANVSLANAYAKKTGKSQEEILKAMDGETWLTAEDAIAEGFADQVIGEEQEELQLVASATPVLPKNAIKKIAQLKAENEQLRNAGPIVKVEVDDRLGDLIEEKMNKIINKQRSEKPKSNLGFSDFVF</sequence>
<protein>
    <recommendedName>
        <fullName evidence="6">ATP-dependent Clp protease proteolytic subunit</fullName>
    </recommendedName>
</protein>
<dbReference type="PANTHER" id="PTHR10381:SF70">
    <property type="entry name" value="ATP-DEPENDENT CLP PROTEASE PROTEOLYTIC SUBUNIT"/>
    <property type="match status" value="1"/>
</dbReference>
<dbReference type="Proteomes" id="UP001238155">
    <property type="component" value="Chromosome"/>
</dbReference>
<dbReference type="PANTHER" id="PTHR10381">
    <property type="entry name" value="ATP-DEPENDENT CLP PROTEASE PROTEOLYTIC SUBUNIT"/>
    <property type="match status" value="1"/>
</dbReference>
<dbReference type="GO" id="GO:0009368">
    <property type="term" value="C:endopeptidase Clp complex"/>
    <property type="evidence" value="ECO:0007669"/>
    <property type="project" value="TreeGrafter"/>
</dbReference>
<dbReference type="GO" id="GO:0004176">
    <property type="term" value="F:ATP-dependent peptidase activity"/>
    <property type="evidence" value="ECO:0007669"/>
    <property type="project" value="InterPro"/>
</dbReference>
<comment type="similarity">
    <text evidence="1 6">Belongs to the peptidase S14 family.</text>
</comment>
<dbReference type="PRINTS" id="PR00127">
    <property type="entry name" value="CLPPROTEASEP"/>
</dbReference>
<proteinExistence type="inferred from homology"/>
<dbReference type="InterPro" id="IPR001907">
    <property type="entry name" value="ClpP"/>
</dbReference>
<dbReference type="Gene3D" id="3.90.226.10">
    <property type="entry name" value="2-enoyl-CoA Hydratase, Chain A, domain 1"/>
    <property type="match status" value="1"/>
</dbReference>
<dbReference type="AlphaFoldDB" id="A0AAJ6K3M4"/>
<dbReference type="NCBIfam" id="NF045542">
    <property type="entry name" value="Clp_rel_HeadMat"/>
    <property type="match status" value="1"/>
</dbReference>
<evidence type="ECO:0000256" key="2">
    <source>
        <dbReference type="ARBA" id="ARBA00022490"/>
    </source>
</evidence>
<reference evidence="7" key="1">
    <citation type="submission" date="2023-04" db="EMBL/GenBank/DDBJ databases">
        <title>Four porcine-derived lactic acid bacteria strains analyses and their evaluation as potential probiotics based on genomics.</title>
        <authorList>
            <person name="Niu D."/>
        </authorList>
    </citation>
    <scope>NUCLEOTIDE SEQUENCE</scope>
    <source>
        <strain evidence="7">ZSB1</strain>
    </source>
</reference>
<dbReference type="InterPro" id="IPR023562">
    <property type="entry name" value="ClpP/TepA"/>
</dbReference>
<dbReference type="Pfam" id="PF00574">
    <property type="entry name" value="CLP_protease"/>
    <property type="match status" value="1"/>
</dbReference>
<evidence type="ECO:0000313" key="7">
    <source>
        <dbReference type="EMBL" id="WHQ80662.1"/>
    </source>
</evidence>
<evidence type="ECO:0000256" key="6">
    <source>
        <dbReference type="RuleBase" id="RU003567"/>
    </source>
</evidence>
<evidence type="ECO:0000256" key="4">
    <source>
        <dbReference type="ARBA" id="ARBA00022801"/>
    </source>
</evidence>
<dbReference type="CDD" id="cd07016">
    <property type="entry name" value="S14_ClpP_1"/>
    <property type="match status" value="1"/>
</dbReference>
<keyword evidence="5" id="KW-0720">Serine protease</keyword>
<evidence type="ECO:0000313" key="8">
    <source>
        <dbReference type="Proteomes" id="UP001238155"/>
    </source>
</evidence>
<keyword evidence="4 7" id="KW-0378">Hydrolase</keyword>
<dbReference type="InterPro" id="IPR029045">
    <property type="entry name" value="ClpP/crotonase-like_dom_sf"/>
</dbReference>